<gene>
    <name evidence="2" type="ORF">PQQ73_00635</name>
</gene>
<name>A0ABW9E5D6_9BURK</name>
<organism evidence="2 3">
    <name type="scientific">Paraburkholderia strydomiana</name>
    <dbReference type="NCBI Taxonomy" id="1245417"/>
    <lineage>
        <taxon>Bacteria</taxon>
        <taxon>Pseudomonadati</taxon>
        <taxon>Pseudomonadota</taxon>
        <taxon>Betaproteobacteria</taxon>
        <taxon>Burkholderiales</taxon>
        <taxon>Burkholderiaceae</taxon>
        <taxon>Paraburkholderia</taxon>
    </lineage>
</organism>
<dbReference type="RefSeq" id="WP_408151824.1">
    <property type="nucleotide sequence ID" value="NZ_JAQQCL010000001.1"/>
</dbReference>
<reference evidence="2 3" key="1">
    <citation type="journal article" date="2024" name="Chem. Sci.">
        <title>Discovery of megapolipeptins by genome mining of a Burkholderiales bacteria collection.</title>
        <authorList>
            <person name="Paulo B.S."/>
            <person name="Recchia M.J.J."/>
            <person name="Lee S."/>
            <person name="Fergusson C.H."/>
            <person name="Romanowski S.B."/>
            <person name="Hernandez A."/>
            <person name="Krull N."/>
            <person name="Liu D.Y."/>
            <person name="Cavanagh H."/>
            <person name="Bos A."/>
            <person name="Gray C.A."/>
            <person name="Murphy B.T."/>
            <person name="Linington R.G."/>
            <person name="Eustaquio A.S."/>
        </authorList>
    </citation>
    <scope>NUCLEOTIDE SEQUENCE [LARGE SCALE GENOMIC DNA]</scope>
    <source>
        <strain evidence="2 3">RL17-350-BIC-E</strain>
    </source>
</reference>
<comment type="caution">
    <text evidence="2">The sequence shown here is derived from an EMBL/GenBank/DDBJ whole genome shotgun (WGS) entry which is preliminary data.</text>
</comment>
<feature type="compositionally biased region" description="Polar residues" evidence="1">
    <location>
        <begin position="1"/>
        <end position="12"/>
    </location>
</feature>
<feature type="region of interest" description="Disordered" evidence="1">
    <location>
        <begin position="1"/>
        <end position="23"/>
    </location>
</feature>
<evidence type="ECO:0000313" key="3">
    <source>
        <dbReference type="Proteomes" id="UP001629392"/>
    </source>
</evidence>
<evidence type="ECO:0000313" key="2">
    <source>
        <dbReference type="EMBL" id="MFM0714834.1"/>
    </source>
</evidence>
<proteinExistence type="predicted"/>
<dbReference type="EMBL" id="JAQQCL010000001">
    <property type="protein sequence ID" value="MFM0714834.1"/>
    <property type="molecule type" value="Genomic_DNA"/>
</dbReference>
<sequence>MKDSETVTQGQAVANAGPCEGGRRALPFEVRRNGLQGDPWSLLPAVSTYGHRRIRHQPVESAKYNSHWPAVASTAFYFTGHNKDLHFHAINKDRGDLYIDYSQNNSMEFQMARVAIPTKEQAPAKAQPILANYEKVLGTTEI</sequence>
<evidence type="ECO:0000256" key="1">
    <source>
        <dbReference type="SAM" id="MobiDB-lite"/>
    </source>
</evidence>
<protein>
    <submittedName>
        <fullName evidence="2">Uncharacterized protein</fullName>
    </submittedName>
</protein>
<keyword evidence="3" id="KW-1185">Reference proteome</keyword>
<accession>A0ABW9E5D6</accession>
<dbReference type="Proteomes" id="UP001629392">
    <property type="component" value="Unassembled WGS sequence"/>
</dbReference>